<reference evidence="3" key="2">
    <citation type="journal article" date="2023" name="IMA Fungus">
        <title>Comparative genomic study of the Penicillium genus elucidates a diverse pangenome and 15 lateral gene transfer events.</title>
        <authorList>
            <person name="Petersen C."/>
            <person name="Sorensen T."/>
            <person name="Nielsen M.R."/>
            <person name="Sondergaard T.E."/>
            <person name="Sorensen J.L."/>
            <person name="Fitzpatrick D.A."/>
            <person name="Frisvad J.C."/>
            <person name="Nielsen K.L."/>
        </authorList>
    </citation>
    <scope>NUCLEOTIDE SEQUENCE</scope>
    <source>
        <strain evidence="3">IBT 22155</strain>
    </source>
</reference>
<dbReference type="Proteomes" id="UP001149079">
    <property type="component" value="Unassembled WGS sequence"/>
</dbReference>
<proteinExistence type="predicted"/>
<feature type="chain" id="PRO_5040850694" evidence="2">
    <location>
        <begin position="16"/>
        <end position="313"/>
    </location>
</feature>
<dbReference type="AlphaFoldDB" id="A0A9W9H6R5"/>
<feature type="compositionally biased region" description="Low complexity" evidence="1">
    <location>
        <begin position="220"/>
        <end position="234"/>
    </location>
</feature>
<name>A0A9W9H6R5_9EURO</name>
<reference evidence="3" key="1">
    <citation type="submission" date="2022-11" db="EMBL/GenBank/DDBJ databases">
        <authorList>
            <person name="Petersen C."/>
        </authorList>
    </citation>
    <scope>NUCLEOTIDE SEQUENCE</scope>
    <source>
        <strain evidence="3">IBT 22155</strain>
    </source>
</reference>
<comment type="caution">
    <text evidence="3">The sequence shown here is derived from an EMBL/GenBank/DDBJ whole genome shotgun (WGS) entry which is preliminary data.</text>
</comment>
<keyword evidence="4" id="KW-1185">Reference proteome</keyword>
<accession>A0A9W9H6R5</accession>
<dbReference type="RefSeq" id="XP_056523628.1">
    <property type="nucleotide sequence ID" value="XM_056664571.1"/>
</dbReference>
<gene>
    <name evidence="3" type="ORF">N7515_003827</name>
</gene>
<evidence type="ECO:0000313" key="3">
    <source>
        <dbReference type="EMBL" id="KAJ5138979.1"/>
    </source>
</evidence>
<dbReference type="EMBL" id="JAPQKL010000003">
    <property type="protein sequence ID" value="KAJ5138979.1"/>
    <property type="molecule type" value="Genomic_DNA"/>
</dbReference>
<feature type="compositionally biased region" description="Low complexity" evidence="1">
    <location>
        <begin position="44"/>
        <end position="65"/>
    </location>
</feature>
<feature type="region of interest" description="Disordered" evidence="1">
    <location>
        <begin position="156"/>
        <end position="234"/>
    </location>
</feature>
<feature type="compositionally biased region" description="Acidic residues" evidence="1">
    <location>
        <begin position="66"/>
        <end position="76"/>
    </location>
</feature>
<evidence type="ECO:0000313" key="4">
    <source>
        <dbReference type="Proteomes" id="UP001149079"/>
    </source>
</evidence>
<dbReference type="GeneID" id="81403741"/>
<feature type="region of interest" description="Disordered" evidence="1">
    <location>
        <begin position="38"/>
        <end position="89"/>
    </location>
</feature>
<evidence type="ECO:0000256" key="2">
    <source>
        <dbReference type="SAM" id="SignalP"/>
    </source>
</evidence>
<feature type="signal peptide" evidence="2">
    <location>
        <begin position="1"/>
        <end position="15"/>
    </location>
</feature>
<evidence type="ECO:0000256" key="1">
    <source>
        <dbReference type="SAM" id="MobiDB-lite"/>
    </source>
</evidence>
<dbReference type="OrthoDB" id="4352075at2759"/>
<organism evidence="3 4">
    <name type="scientific">Penicillium bovifimosum</name>
    <dbReference type="NCBI Taxonomy" id="126998"/>
    <lineage>
        <taxon>Eukaryota</taxon>
        <taxon>Fungi</taxon>
        <taxon>Dikarya</taxon>
        <taxon>Ascomycota</taxon>
        <taxon>Pezizomycotina</taxon>
        <taxon>Eurotiomycetes</taxon>
        <taxon>Eurotiomycetidae</taxon>
        <taxon>Eurotiales</taxon>
        <taxon>Aspergillaceae</taxon>
        <taxon>Penicillium</taxon>
    </lineage>
</organism>
<keyword evidence="2" id="KW-0732">Signal</keyword>
<protein>
    <submittedName>
        <fullName evidence="3">Uncharacterized protein</fullName>
    </submittedName>
</protein>
<sequence>MHFSLLILGASVASAQYARQFGPAQAQLDYLKQLNGVSHDDQDQNQNQNQDQNEGHNGNYNYGNYDGEDYDGEDNDGYQNDVPSHHEPSLVQYPSPAPMTHSTFVVRPSPAPIASPHAQTPASGYAYNYPSPDASEPVAHLHAPTATTAVIQAPPTQAPTAQAPVHHAPAPQHPHQGAPAHHAPAQPAPAPAPETKGPAAPVDEHNESVQAPAPHPKVAPAPQQHPVDPGLVPDDVPVGASGNLAPIDPLEPGSNVAPVLFSDKPKYGKDEGNTFCTGLCFANESDAHCEKPYAAPVYKSAKGCYMCCFTSDF</sequence>
<feature type="compositionally biased region" description="Low complexity" evidence="1">
    <location>
        <begin position="156"/>
        <end position="185"/>
    </location>
</feature>